<proteinExistence type="predicted"/>
<evidence type="ECO:0008006" key="3">
    <source>
        <dbReference type="Google" id="ProtNLM"/>
    </source>
</evidence>
<dbReference type="Proteomes" id="UP000318864">
    <property type="component" value="Unassembled WGS sequence"/>
</dbReference>
<dbReference type="InterPro" id="IPR055927">
    <property type="entry name" value="DUF7504"/>
</dbReference>
<keyword evidence="2" id="KW-1185">Reference proteome</keyword>
<dbReference type="AlphaFoldDB" id="A0A4S3TU37"/>
<comment type="caution">
    <text evidence="1">The sequence shown here is derived from an EMBL/GenBank/DDBJ whole genome shotgun (WGS) entry which is preliminary data.</text>
</comment>
<dbReference type="OrthoDB" id="252760at2157"/>
<name>A0A4S3TU37_9EURY</name>
<sequence length="214" mass="23579">MDRELGAGGAERVAHTLDTLKRTGSNILLVGPPTQNVHTMACHRLCGDQSSGSRYHLFVTDDPDAIPAGHGSLETTRTIEYPGSATADTASTQRDDQSTLESLGLEISEAIDDFDTASDGLEPSQLRLCVGSLATLLQDHDTEAVFRLVHVLTSRIDHVDGMGHYHLPVSRDHDAVALLEPLFDATVELRTRDETYEQRWELRGEDVQTDWVQF</sequence>
<dbReference type="EMBL" id="RBZW01000012">
    <property type="protein sequence ID" value="THE66158.1"/>
    <property type="molecule type" value="Genomic_DNA"/>
</dbReference>
<evidence type="ECO:0000313" key="2">
    <source>
        <dbReference type="Proteomes" id="UP000318864"/>
    </source>
</evidence>
<reference evidence="1 2" key="1">
    <citation type="submission" date="2018-10" db="EMBL/GenBank/DDBJ databases">
        <title>Natronolimnobius sp. XQ-INN 246 isolated from Inner Mongolia Autonomous Region of China.</title>
        <authorList>
            <person name="Xue Q."/>
        </authorList>
    </citation>
    <scope>NUCLEOTIDE SEQUENCE [LARGE SCALE GENOMIC DNA]</scope>
    <source>
        <strain evidence="1 2">XQ-INN 246</strain>
    </source>
</reference>
<evidence type="ECO:0000313" key="1">
    <source>
        <dbReference type="EMBL" id="THE66158.1"/>
    </source>
</evidence>
<dbReference type="Pfam" id="PF24336">
    <property type="entry name" value="DUF7504"/>
    <property type="match status" value="1"/>
</dbReference>
<organism evidence="1 2">
    <name type="scientific">Salinadaptatus halalkaliphilus</name>
    <dbReference type="NCBI Taxonomy" id="2419781"/>
    <lineage>
        <taxon>Archaea</taxon>
        <taxon>Methanobacteriati</taxon>
        <taxon>Methanobacteriota</taxon>
        <taxon>Stenosarchaea group</taxon>
        <taxon>Halobacteria</taxon>
        <taxon>Halobacteriales</taxon>
        <taxon>Natrialbaceae</taxon>
        <taxon>Salinadaptatus</taxon>
    </lineage>
</organism>
<protein>
    <recommendedName>
        <fullName evidence="3">KaiC-like domain-containing protein</fullName>
    </recommendedName>
</protein>
<dbReference type="RefSeq" id="WP_141463501.1">
    <property type="nucleotide sequence ID" value="NZ_RBZW01000012.1"/>
</dbReference>
<accession>A0A4S3TU37</accession>
<gene>
    <name evidence="1" type="ORF">D8Y22_04365</name>
</gene>